<protein>
    <submittedName>
        <fullName evidence="1">Uncharacterized protein</fullName>
    </submittedName>
</protein>
<comment type="caution">
    <text evidence="1">The sequence shown here is derived from an EMBL/GenBank/DDBJ whole genome shotgun (WGS) entry which is preliminary data.</text>
</comment>
<reference evidence="1 2" key="1">
    <citation type="journal article" date="2016" name="Environ. Microbiol.">
        <title>Genomic resolution of a cold subsurface aquifer community provides metabolic insights for novel microbes adapted to high CO concentrations.</title>
        <authorList>
            <person name="Probst A.J."/>
            <person name="Castelle C.J."/>
            <person name="Singh A."/>
            <person name="Brown C.T."/>
            <person name="Anantharaman K."/>
            <person name="Sharon I."/>
            <person name="Hug L.A."/>
            <person name="Burstein D."/>
            <person name="Emerson J.B."/>
            <person name="Thomas B.C."/>
            <person name="Banfield J.F."/>
        </authorList>
    </citation>
    <scope>NUCLEOTIDE SEQUENCE [LARGE SCALE GENOMIC DNA]</scope>
    <source>
        <strain evidence="1">CG1_02_37_22</strain>
    </source>
</reference>
<dbReference type="AlphaFoldDB" id="A0A1J4TX74"/>
<gene>
    <name evidence="1" type="ORF">AUJ73_01120</name>
</gene>
<accession>A0A1J4TX74</accession>
<evidence type="ECO:0000313" key="2">
    <source>
        <dbReference type="Proteomes" id="UP000183120"/>
    </source>
</evidence>
<dbReference type="Proteomes" id="UP000183120">
    <property type="component" value="Unassembled WGS sequence"/>
</dbReference>
<proteinExistence type="predicted"/>
<evidence type="ECO:0000313" key="1">
    <source>
        <dbReference type="EMBL" id="OIO15213.1"/>
    </source>
</evidence>
<organism evidence="1 2">
    <name type="scientific">Candidatus Gottesmanbacteria bacterium CG1_02_37_22</name>
    <dbReference type="NCBI Taxonomy" id="1805209"/>
    <lineage>
        <taxon>Bacteria</taxon>
        <taxon>Candidatus Gottesmaniibacteriota</taxon>
    </lineage>
</organism>
<name>A0A1J4TX74_9BACT</name>
<dbReference type="EMBL" id="MNUY01000016">
    <property type="protein sequence ID" value="OIO15213.1"/>
    <property type="molecule type" value="Genomic_DNA"/>
</dbReference>
<dbReference type="STRING" id="1805209.AUJ73_01120"/>
<sequence length="185" mass="20771">MNKVWVLIIVILAFFVGYTTKSLIKTTEKTPNNPIALPSKVVTPTDFPSSEEVAKSVVIKFEDLQKVRNSDILKLFTPSSSNDEADTYSFLLALDLENSSPRLFKTAGFGYKVTEYKLGSILKAERGFRVEVEETRSSYDNMGGGWVDDGKKIYVFELVQIGGNVMIDKYYPKKGNNGKYDGFYS</sequence>